<proteinExistence type="predicted"/>
<evidence type="ECO:0000256" key="1">
    <source>
        <dbReference type="SAM" id="SignalP"/>
    </source>
</evidence>
<accession>E9HD56</accession>
<name>E9HD56_DAPPU</name>
<dbReference type="KEGG" id="dpx:DAPPUDRAFT_328177"/>
<keyword evidence="3" id="KW-1185">Reference proteome</keyword>
<reference evidence="2 3" key="1">
    <citation type="journal article" date="2011" name="Science">
        <title>The ecoresponsive genome of Daphnia pulex.</title>
        <authorList>
            <person name="Colbourne J.K."/>
            <person name="Pfrender M.E."/>
            <person name="Gilbert D."/>
            <person name="Thomas W.K."/>
            <person name="Tucker A."/>
            <person name="Oakley T.H."/>
            <person name="Tokishita S."/>
            <person name="Aerts A."/>
            <person name="Arnold G.J."/>
            <person name="Basu M.K."/>
            <person name="Bauer D.J."/>
            <person name="Caceres C.E."/>
            <person name="Carmel L."/>
            <person name="Casola C."/>
            <person name="Choi J.H."/>
            <person name="Detter J.C."/>
            <person name="Dong Q."/>
            <person name="Dusheyko S."/>
            <person name="Eads B.D."/>
            <person name="Frohlich T."/>
            <person name="Geiler-Samerotte K.A."/>
            <person name="Gerlach D."/>
            <person name="Hatcher P."/>
            <person name="Jogdeo S."/>
            <person name="Krijgsveld J."/>
            <person name="Kriventseva E.V."/>
            <person name="Kultz D."/>
            <person name="Laforsch C."/>
            <person name="Lindquist E."/>
            <person name="Lopez J."/>
            <person name="Manak J.R."/>
            <person name="Muller J."/>
            <person name="Pangilinan J."/>
            <person name="Patwardhan R.P."/>
            <person name="Pitluck S."/>
            <person name="Pritham E.J."/>
            <person name="Rechtsteiner A."/>
            <person name="Rho M."/>
            <person name="Rogozin I.B."/>
            <person name="Sakarya O."/>
            <person name="Salamov A."/>
            <person name="Schaack S."/>
            <person name="Shapiro H."/>
            <person name="Shiga Y."/>
            <person name="Skalitzky C."/>
            <person name="Smith Z."/>
            <person name="Souvorov A."/>
            <person name="Sung W."/>
            <person name="Tang Z."/>
            <person name="Tsuchiya D."/>
            <person name="Tu H."/>
            <person name="Vos H."/>
            <person name="Wang M."/>
            <person name="Wolf Y.I."/>
            <person name="Yamagata H."/>
            <person name="Yamada T."/>
            <person name="Ye Y."/>
            <person name="Shaw J.R."/>
            <person name="Andrews J."/>
            <person name="Crease T.J."/>
            <person name="Tang H."/>
            <person name="Lucas S.M."/>
            <person name="Robertson H.M."/>
            <person name="Bork P."/>
            <person name="Koonin E.V."/>
            <person name="Zdobnov E.M."/>
            <person name="Grigoriev I.V."/>
            <person name="Lynch M."/>
            <person name="Boore J.L."/>
        </authorList>
    </citation>
    <scope>NUCLEOTIDE SEQUENCE [LARGE SCALE GENOMIC DNA]</scope>
</reference>
<evidence type="ECO:0000313" key="3">
    <source>
        <dbReference type="Proteomes" id="UP000000305"/>
    </source>
</evidence>
<dbReference type="InParanoid" id="E9HD56"/>
<dbReference type="HOGENOM" id="CLU_1367453_0_0_1"/>
<dbReference type="EMBL" id="GL732622">
    <property type="protein sequence ID" value="EFX70344.1"/>
    <property type="molecule type" value="Genomic_DNA"/>
</dbReference>
<gene>
    <name evidence="2" type="ORF">DAPPUDRAFT_328177</name>
</gene>
<dbReference type="AlphaFoldDB" id="E9HD56"/>
<organism evidence="2 3">
    <name type="scientific">Daphnia pulex</name>
    <name type="common">Water flea</name>
    <dbReference type="NCBI Taxonomy" id="6669"/>
    <lineage>
        <taxon>Eukaryota</taxon>
        <taxon>Metazoa</taxon>
        <taxon>Ecdysozoa</taxon>
        <taxon>Arthropoda</taxon>
        <taxon>Crustacea</taxon>
        <taxon>Branchiopoda</taxon>
        <taxon>Diplostraca</taxon>
        <taxon>Cladocera</taxon>
        <taxon>Anomopoda</taxon>
        <taxon>Daphniidae</taxon>
        <taxon>Daphnia</taxon>
    </lineage>
</organism>
<sequence length="200" mass="23912">MEHYSFWIVNTLLVYLTFNYALCNPFDKENLESSNRRSEHDDYSWPNLPSRPFFHPWRNEYRGRKMWNYDRPEPPRSPFHPEELPVGLRTPFLGFRESIFEKVIIPHLRGNSIPSRQKSYRNFDQNALFRHEVEESNFKLPKSYFAESPLASEINFQHEVEEPSEKSYSFDKLFRLGTGNLPLSKSKKTLSHNQHVQFNP</sequence>
<keyword evidence="1" id="KW-0732">Signal</keyword>
<dbReference type="OrthoDB" id="6331185at2759"/>
<feature type="chain" id="PRO_5003241725" evidence="1">
    <location>
        <begin position="24"/>
        <end position="200"/>
    </location>
</feature>
<dbReference type="Proteomes" id="UP000000305">
    <property type="component" value="Unassembled WGS sequence"/>
</dbReference>
<feature type="signal peptide" evidence="1">
    <location>
        <begin position="1"/>
        <end position="23"/>
    </location>
</feature>
<protein>
    <submittedName>
        <fullName evidence="2">Uncharacterized protein</fullName>
    </submittedName>
</protein>
<evidence type="ECO:0000313" key="2">
    <source>
        <dbReference type="EMBL" id="EFX70344.1"/>
    </source>
</evidence>